<dbReference type="KEGG" id="azz:DEW08_20525"/>
<dbReference type="GO" id="GO:0005975">
    <property type="term" value="P:carbohydrate metabolic process"/>
    <property type="evidence" value="ECO:0007669"/>
    <property type="project" value="UniProtKB-UniRule"/>
</dbReference>
<dbReference type="GO" id="GO:0017057">
    <property type="term" value="F:6-phosphogluconolactonase activity"/>
    <property type="evidence" value="ECO:0007669"/>
    <property type="project" value="UniProtKB-UniRule"/>
</dbReference>
<protein>
    <recommendedName>
        <fullName evidence="6 7">6-phosphogluconolactonase</fullName>
        <shortName evidence="7">6PGL</shortName>
        <ecNumber evidence="5 7">3.1.1.31</ecNumber>
    </recommendedName>
</protein>
<evidence type="ECO:0000313" key="10">
    <source>
        <dbReference type="Proteomes" id="UP000245629"/>
    </source>
</evidence>
<dbReference type="InterPro" id="IPR006148">
    <property type="entry name" value="Glc/Gal-6P_isomerase"/>
</dbReference>
<feature type="domain" description="Glucosamine/galactosamine-6-phosphate isomerase" evidence="8">
    <location>
        <begin position="9"/>
        <end position="225"/>
    </location>
</feature>
<evidence type="ECO:0000313" key="9">
    <source>
        <dbReference type="EMBL" id="AWK88560.1"/>
    </source>
</evidence>
<dbReference type="InterPro" id="IPR039104">
    <property type="entry name" value="6PGL"/>
</dbReference>
<evidence type="ECO:0000256" key="2">
    <source>
        <dbReference type="ARBA" id="ARBA00002681"/>
    </source>
</evidence>
<sequence>MDMIVAESRGALAARLAAEVAGELRHALDTHGRASLAVPGGTTPGPFLERLGAEPLPWERVTVTLSDERCVPADHPRSNYRLVAATLLAGPARAARLVPLYDPALPPEESLAVWSAELARAVLPLDVCVLGMGDDLHTASLFPGAAGLAAALDPAGEHPLLPVRAPADGERRITLTAPCLRAAGHVHLLIQGTAKREALDRALASRSVAEAPVRVVLDRPGRTTVWYAD</sequence>
<proteinExistence type="inferred from homology"/>
<dbReference type="UniPathway" id="UPA00115">
    <property type="reaction ID" value="UER00409"/>
</dbReference>
<dbReference type="Proteomes" id="UP000245629">
    <property type="component" value="Chromosome 3"/>
</dbReference>
<dbReference type="Pfam" id="PF01182">
    <property type="entry name" value="Glucosamine_iso"/>
    <property type="match status" value="1"/>
</dbReference>
<dbReference type="PANTHER" id="PTHR11054">
    <property type="entry name" value="6-PHOSPHOGLUCONOLACTONASE"/>
    <property type="match status" value="1"/>
</dbReference>
<dbReference type="InterPro" id="IPR037171">
    <property type="entry name" value="NagB/RpiA_transferase-like"/>
</dbReference>
<keyword evidence="7" id="KW-0378">Hydrolase</keyword>
<evidence type="ECO:0000256" key="6">
    <source>
        <dbReference type="ARBA" id="ARBA00020337"/>
    </source>
</evidence>
<dbReference type="AlphaFoldDB" id="A0A2S2CVY8"/>
<dbReference type="InterPro" id="IPR005900">
    <property type="entry name" value="6-phosphogluconolactonase_DevB"/>
</dbReference>
<dbReference type="PANTHER" id="PTHR11054:SF0">
    <property type="entry name" value="6-PHOSPHOGLUCONOLACTONASE"/>
    <property type="match status" value="1"/>
</dbReference>
<evidence type="ECO:0000256" key="3">
    <source>
        <dbReference type="ARBA" id="ARBA00004961"/>
    </source>
</evidence>
<dbReference type="SUPFAM" id="SSF100950">
    <property type="entry name" value="NagB/RpiA/CoA transferase-like"/>
    <property type="match status" value="1"/>
</dbReference>
<evidence type="ECO:0000259" key="8">
    <source>
        <dbReference type="Pfam" id="PF01182"/>
    </source>
</evidence>
<evidence type="ECO:0000256" key="4">
    <source>
        <dbReference type="ARBA" id="ARBA00010662"/>
    </source>
</evidence>
<gene>
    <name evidence="7 9" type="primary">pgl</name>
    <name evidence="9" type="ORF">DEW08_20525</name>
</gene>
<comment type="similarity">
    <text evidence="4 7">Belongs to the glucosamine/galactosamine-6-phosphate isomerase family. 6-phosphogluconolactonase subfamily.</text>
</comment>
<dbReference type="Gene3D" id="3.40.50.1360">
    <property type="match status" value="1"/>
</dbReference>
<evidence type="ECO:0000256" key="5">
    <source>
        <dbReference type="ARBA" id="ARBA00013198"/>
    </source>
</evidence>
<dbReference type="NCBIfam" id="TIGR01198">
    <property type="entry name" value="pgl"/>
    <property type="match status" value="1"/>
</dbReference>
<comment type="catalytic activity">
    <reaction evidence="1 7">
        <text>6-phospho-D-glucono-1,5-lactone + H2O = 6-phospho-D-gluconate + H(+)</text>
        <dbReference type="Rhea" id="RHEA:12556"/>
        <dbReference type="ChEBI" id="CHEBI:15377"/>
        <dbReference type="ChEBI" id="CHEBI:15378"/>
        <dbReference type="ChEBI" id="CHEBI:57955"/>
        <dbReference type="ChEBI" id="CHEBI:58759"/>
        <dbReference type="EC" id="3.1.1.31"/>
    </reaction>
</comment>
<name>A0A2S2CVY8_9PROT</name>
<dbReference type="CDD" id="cd01400">
    <property type="entry name" value="6PGL"/>
    <property type="match status" value="1"/>
</dbReference>
<organism evidence="9 10">
    <name type="scientific">Azospirillum thermophilum</name>
    <dbReference type="NCBI Taxonomy" id="2202148"/>
    <lineage>
        <taxon>Bacteria</taxon>
        <taxon>Pseudomonadati</taxon>
        <taxon>Pseudomonadota</taxon>
        <taxon>Alphaproteobacteria</taxon>
        <taxon>Rhodospirillales</taxon>
        <taxon>Azospirillaceae</taxon>
        <taxon>Azospirillum</taxon>
    </lineage>
</organism>
<comment type="function">
    <text evidence="2 7">Hydrolysis of 6-phosphogluconolactone to 6-phosphogluconate.</text>
</comment>
<accession>A0A2S2CVY8</accession>
<reference evidence="10" key="1">
    <citation type="submission" date="2018-05" db="EMBL/GenBank/DDBJ databases">
        <title>Azospirillum thermophila sp. nov., a novel isolated from hot spring.</title>
        <authorList>
            <person name="Zhao Z."/>
        </authorList>
    </citation>
    <scope>NUCLEOTIDE SEQUENCE [LARGE SCALE GENOMIC DNA]</scope>
    <source>
        <strain evidence="10">CFH 70021</strain>
    </source>
</reference>
<dbReference type="GO" id="GO:0006098">
    <property type="term" value="P:pentose-phosphate shunt"/>
    <property type="evidence" value="ECO:0007669"/>
    <property type="project" value="UniProtKB-UniPathway"/>
</dbReference>
<evidence type="ECO:0000256" key="1">
    <source>
        <dbReference type="ARBA" id="ARBA00000832"/>
    </source>
</evidence>
<dbReference type="OrthoDB" id="9810967at2"/>
<dbReference type="EC" id="3.1.1.31" evidence="5 7"/>
<evidence type="ECO:0000256" key="7">
    <source>
        <dbReference type="RuleBase" id="RU365095"/>
    </source>
</evidence>
<comment type="pathway">
    <text evidence="3 7">Carbohydrate degradation; pentose phosphate pathway; D-ribulose 5-phosphate from D-glucose 6-phosphate (oxidative stage): step 2/3.</text>
</comment>
<dbReference type="EMBL" id="CP029354">
    <property type="protein sequence ID" value="AWK88560.1"/>
    <property type="molecule type" value="Genomic_DNA"/>
</dbReference>
<keyword evidence="10" id="KW-1185">Reference proteome</keyword>